<gene>
    <name evidence="3" type="ORF">GCM10010421_41630</name>
</gene>
<reference evidence="3 4" key="1">
    <citation type="journal article" date="2019" name="Int. J. Syst. Evol. Microbiol.">
        <title>The Global Catalogue of Microorganisms (GCM) 10K type strain sequencing project: providing services to taxonomists for standard genome sequencing and annotation.</title>
        <authorList>
            <consortium name="The Broad Institute Genomics Platform"/>
            <consortium name="The Broad Institute Genome Sequencing Center for Infectious Disease"/>
            <person name="Wu L."/>
            <person name="Ma J."/>
        </authorList>
    </citation>
    <scope>NUCLEOTIDE SEQUENCE [LARGE SCALE GENOMIC DNA]</scope>
    <source>
        <strain evidence="3 4">JCM 6922</strain>
    </source>
</reference>
<feature type="transmembrane region" description="Helical" evidence="2">
    <location>
        <begin position="95"/>
        <end position="115"/>
    </location>
</feature>
<evidence type="ECO:0000256" key="2">
    <source>
        <dbReference type="SAM" id="Phobius"/>
    </source>
</evidence>
<protein>
    <recommendedName>
        <fullName evidence="5">Integral membrane protein</fullName>
    </recommendedName>
</protein>
<feature type="transmembrane region" description="Helical" evidence="2">
    <location>
        <begin position="121"/>
        <end position="140"/>
    </location>
</feature>
<proteinExistence type="predicted"/>
<name>A0ABN3K1C3_9ACTN</name>
<sequence length="153" mass="16404">MTHAASTPGGMRTTSPPARTGTPDVFSERVHRIAQWALPAVIGLAYGCWAATNRRSGAPVTGWNLLFGFATAVAFMVLYIAVRAVARRLKRELRALLWSVFAGASIGFLCSQASVSVLETAAVSLAVAAGLFLMLIYHYYTRKGEAENQEGPT</sequence>
<dbReference type="RefSeq" id="WP_344605642.1">
    <property type="nucleotide sequence ID" value="NZ_BAAATK010000027.1"/>
</dbReference>
<keyword evidence="2" id="KW-0472">Membrane</keyword>
<keyword evidence="4" id="KW-1185">Reference proteome</keyword>
<evidence type="ECO:0000256" key="1">
    <source>
        <dbReference type="SAM" id="MobiDB-lite"/>
    </source>
</evidence>
<evidence type="ECO:0000313" key="4">
    <source>
        <dbReference type="Proteomes" id="UP001500460"/>
    </source>
</evidence>
<feature type="transmembrane region" description="Helical" evidence="2">
    <location>
        <begin position="64"/>
        <end position="86"/>
    </location>
</feature>
<comment type="caution">
    <text evidence="3">The sequence shown here is derived from an EMBL/GenBank/DDBJ whole genome shotgun (WGS) entry which is preliminary data.</text>
</comment>
<evidence type="ECO:0008006" key="5">
    <source>
        <dbReference type="Google" id="ProtNLM"/>
    </source>
</evidence>
<accession>A0ABN3K1C3</accession>
<keyword evidence="2" id="KW-1133">Transmembrane helix</keyword>
<evidence type="ECO:0000313" key="3">
    <source>
        <dbReference type="EMBL" id="GAA2445897.1"/>
    </source>
</evidence>
<keyword evidence="2" id="KW-0812">Transmembrane</keyword>
<feature type="region of interest" description="Disordered" evidence="1">
    <location>
        <begin position="1"/>
        <end position="22"/>
    </location>
</feature>
<dbReference type="EMBL" id="BAAATK010000027">
    <property type="protein sequence ID" value="GAA2445897.1"/>
    <property type="molecule type" value="Genomic_DNA"/>
</dbReference>
<organism evidence="3 4">
    <name type="scientific">Streptomyces glaucus</name>
    <dbReference type="NCBI Taxonomy" id="284029"/>
    <lineage>
        <taxon>Bacteria</taxon>
        <taxon>Bacillati</taxon>
        <taxon>Actinomycetota</taxon>
        <taxon>Actinomycetes</taxon>
        <taxon>Kitasatosporales</taxon>
        <taxon>Streptomycetaceae</taxon>
        <taxon>Streptomyces</taxon>
    </lineage>
</organism>
<dbReference type="Proteomes" id="UP001500460">
    <property type="component" value="Unassembled WGS sequence"/>
</dbReference>